<dbReference type="AlphaFoldDB" id="G0QIX6"/>
<protein>
    <recommendedName>
        <fullName evidence="4">Transmembrane protein</fullName>
    </recommendedName>
</protein>
<feature type="transmembrane region" description="Helical" evidence="1">
    <location>
        <begin position="16"/>
        <end position="36"/>
    </location>
</feature>
<keyword evidence="1" id="KW-1133">Transmembrane helix</keyword>
<gene>
    <name evidence="2" type="ORF">IMG5_000890</name>
</gene>
<organism evidence="2 3">
    <name type="scientific">Ichthyophthirius multifiliis</name>
    <name type="common">White spot disease agent</name>
    <name type="synonym">Ich</name>
    <dbReference type="NCBI Taxonomy" id="5932"/>
    <lineage>
        <taxon>Eukaryota</taxon>
        <taxon>Sar</taxon>
        <taxon>Alveolata</taxon>
        <taxon>Ciliophora</taxon>
        <taxon>Intramacronucleata</taxon>
        <taxon>Oligohymenophorea</taxon>
        <taxon>Hymenostomatida</taxon>
        <taxon>Ophryoglenina</taxon>
        <taxon>Ichthyophthirius</taxon>
    </lineage>
</organism>
<dbReference type="InParanoid" id="G0QIX6"/>
<evidence type="ECO:0000256" key="1">
    <source>
        <dbReference type="SAM" id="Phobius"/>
    </source>
</evidence>
<keyword evidence="1" id="KW-0472">Membrane</keyword>
<evidence type="ECO:0008006" key="4">
    <source>
        <dbReference type="Google" id="ProtNLM"/>
    </source>
</evidence>
<dbReference type="GeneID" id="14911040"/>
<evidence type="ECO:0000313" key="3">
    <source>
        <dbReference type="Proteomes" id="UP000008983"/>
    </source>
</evidence>
<accession>G0QIX6</accession>
<dbReference type="RefSeq" id="XP_004040165.1">
    <property type="nucleotide sequence ID" value="XM_004040117.1"/>
</dbReference>
<evidence type="ECO:0000313" key="2">
    <source>
        <dbReference type="EMBL" id="EGR34861.1"/>
    </source>
</evidence>
<proteinExistence type="predicted"/>
<sequence>MKISGYQRIFSGQTKVFIFNMFSIGKIVQMIIYVQFLNLIKSLFRICMLKVTFILIKAVFQRENLKKVFNQKKIHNFLILKLFCLYSQLIKKSTLSSLNLNKELQVLQLIYLLKQINRKNYFFMQFQVKKKIKLFLQEKVQMIGMKTHLIQKTYNQIKQEQNQKQILNLIKQIPIHFMHYLCLEKIALKLNSNKFNLQKIKLKQIVFGVIQKYNQIFKNLRIKY</sequence>
<dbReference type="EMBL" id="GL983042">
    <property type="protein sequence ID" value="EGR34861.1"/>
    <property type="molecule type" value="Genomic_DNA"/>
</dbReference>
<reference evidence="2 3" key="1">
    <citation type="submission" date="2011-07" db="EMBL/GenBank/DDBJ databases">
        <authorList>
            <person name="Coyne R."/>
            <person name="Brami D."/>
            <person name="Johnson J."/>
            <person name="Hostetler J."/>
            <person name="Hannick L."/>
            <person name="Clark T."/>
            <person name="Cassidy-Hanley D."/>
            <person name="Inman J."/>
        </authorList>
    </citation>
    <scope>NUCLEOTIDE SEQUENCE [LARGE SCALE GENOMIC DNA]</scope>
    <source>
        <strain evidence="2 3">G5</strain>
    </source>
</reference>
<dbReference type="Proteomes" id="UP000008983">
    <property type="component" value="Unassembled WGS sequence"/>
</dbReference>
<keyword evidence="1" id="KW-0812">Transmembrane</keyword>
<name>G0QIX6_ICHMU</name>
<keyword evidence="3" id="KW-1185">Reference proteome</keyword>